<name>M0HQX6_HALEO</name>
<proteinExistence type="predicted"/>
<evidence type="ECO:0000313" key="1">
    <source>
        <dbReference type="EMBL" id="ELZ86112.1"/>
    </source>
</evidence>
<sequence>MDADAFRDAVEDAKQTELDRLGSSKLLIALTEADLSEPAVLRAAAFSEYAARETFRAWADDEAVDSARTAFEATAEQEDEHLQRVLERLESDIELPDEPGPMHAYLRGRDDTIERIAAGMVGRGLVSLRTHTQVISFFINEADPAGADLFRDLKRETDATLTTGLDLLDDLCESDEDWERAQMVAEYVIQVAYDDYADGLAELGVDPKPLC</sequence>
<evidence type="ECO:0008006" key="3">
    <source>
        <dbReference type="Google" id="ProtNLM"/>
    </source>
</evidence>
<accession>M0HQX6</accession>
<gene>
    <name evidence="1" type="ORF">C453_09853</name>
</gene>
<organism evidence="1 2">
    <name type="scientific">Haloferax elongans ATCC BAA-1513</name>
    <dbReference type="NCBI Taxonomy" id="1230453"/>
    <lineage>
        <taxon>Archaea</taxon>
        <taxon>Methanobacteriati</taxon>
        <taxon>Methanobacteriota</taxon>
        <taxon>Stenosarchaea group</taxon>
        <taxon>Halobacteria</taxon>
        <taxon>Halobacteriales</taxon>
        <taxon>Haloferacaceae</taxon>
        <taxon>Haloferax</taxon>
    </lineage>
</organism>
<dbReference type="InterPro" id="IPR009078">
    <property type="entry name" value="Ferritin-like_SF"/>
</dbReference>
<dbReference type="OrthoDB" id="306160at2157"/>
<dbReference type="AlphaFoldDB" id="M0HQX6"/>
<dbReference type="PATRIC" id="fig|1230453.4.peg.1940"/>
<dbReference type="STRING" id="1230453.C453_09853"/>
<dbReference type="RefSeq" id="WP_008324226.1">
    <property type="nucleotide sequence ID" value="NZ_AOLK01000015.1"/>
</dbReference>
<evidence type="ECO:0000313" key="2">
    <source>
        <dbReference type="Proteomes" id="UP000011612"/>
    </source>
</evidence>
<dbReference type="SUPFAM" id="SSF47240">
    <property type="entry name" value="Ferritin-like"/>
    <property type="match status" value="1"/>
</dbReference>
<protein>
    <recommendedName>
        <fullName evidence="3">Transcription anti-termination factor</fullName>
    </recommendedName>
</protein>
<reference evidence="1 2" key="1">
    <citation type="journal article" date="2014" name="PLoS Genet.">
        <title>Phylogenetically driven sequencing of extremely halophilic archaea reveals strategies for static and dynamic osmo-response.</title>
        <authorList>
            <person name="Becker E.A."/>
            <person name="Seitzer P.M."/>
            <person name="Tritt A."/>
            <person name="Larsen D."/>
            <person name="Krusor M."/>
            <person name="Yao A.I."/>
            <person name="Wu D."/>
            <person name="Madern D."/>
            <person name="Eisen J.A."/>
            <person name="Darling A.E."/>
            <person name="Facciotti M.T."/>
        </authorList>
    </citation>
    <scope>NUCLEOTIDE SEQUENCE [LARGE SCALE GENOMIC DNA]</scope>
    <source>
        <strain evidence="1 2">ATCC BAA-1513</strain>
    </source>
</reference>
<dbReference type="EMBL" id="AOLK01000015">
    <property type="protein sequence ID" value="ELZ86112.1"/>
    <property type="molecule type" value="Genomic_DNA"/>
</dbReference>
<dbReference type="Proteomes" id="UP000011612">
    <property type="component" value="Unassembled WGS sequence"/>
</dbReference>
<comment type="caution">
    <text evidence="1">The sequence shown here is derived from an EMBL/GenBank/DDBJ whole genome shotgun (WGS) entry which is preliminary data.</text>
</comment>
<keyword evidence="2" id="KW-1185">Reference proteome</keyword>